<dbReference type="EMBL" id="UINC01012122">
    <property type="protein sequence ID" value="SVA53110.1"/>
    <property type="molecule type" value="Genomic_DNA"/>
</dbReference>
<sequence length="282" mass="31514">MNSPFEIHLNARTYMVIESASGRCLGGFGSNTQRSWVFPFYTPSGHTVIQEYAFDHPFHNGFFVGQSPVIVGGREGQFWHYAGFKPRPLGGRVEAPKTPDIEPHEHGIRFRLKNVWLDENEEPLIDEVRTVNFHKAPDATICDMTSEKIATYGIVDYPQTKFGSIGIRVEPRLLPVTGGIVLADNNRVGGVDVVHEDESDFVAYENELSGHGRFGVMMHILDEGVSGPWFIRGYGMALFNPTWTQSISTPEGKSWKVSLRIVAYDSGLTEGRARNWIKVQAG</sequence>
<dbReference type="AlphaFoldDB" id="A0A381WKS7"/>
<dbReference type="InterPro" id="IPR029475">
    <property type="entry name" value="DUF6807"/>
</dbReference>
<reference evidence="1" key="1">
    <citation type="submission" date="2018-05" db="EMBL/GenBank/DDBJ databases">
        <authorList>
            <person name="Lanie J.A."/>
            <person name="Ng W.-L."/>
            <person name="Kazmierczak K.M."/>
            <person name="Andrzejewski T.M."/>
            <person name="Davidsen T.M."/>
            <person name="Wayne K.J."/>
            <person name="Tettelin H."/>
            <person name="Glass J.I."/>
            <person name="Rusch D."/>
            <person name="Podicherti R."/>
            <person name="Tsui H.-C.T."/>
            <person name="Winkler M.E."/>
        </authorList>
    </citation>
    <scope>NUCLEOTIDE SEQUENCE</scope>
</reference>
<name>A0A381WKS7_9ZZZZ</name>
<evidence type="ECO:0000313" key="1">
    <source>
        <dbReference type="EMBL" id="SVA53110.1"/>
    </source>
</evidence>
<organism evidence="1">
    <name type="scientific">marine metagenome</name>
    <dbReference type="NCBI Taxonomy" id="408172"/>
    <lineage>
        <taxon>unclassified sequences</taxon>
        <taxon>metagenomes</taxon>
        <taxon>ecological metagenomes</taxon>
    </lineage>
</organism>
<gene>
    <name evidence="1" type="ORF">METZ01_LOCUS105964</name>
</gene>
<protein>
    <submittedName>
        <fullName evidence="1">Uncharacterized protein</fullName>
    </submittedName>
</protein>
<dbReference type="Pfam" id="PF14100">
    <property type="entry name" value="DUF6807"/>
    <property type="match status" value="1"/>
</dbReference>
<proteinExistence type="predicted"/>
<accession>A0A381WKS7</accession>